<evidence type="ECO:0000256" key="1">
    <source>
        <dbReference type="SAM" id="MobiDB-lite"/>
    </source>
</evidence>
<evidence type="ECO:0000313" key="3">
    <source>
        <dbReference type="EMBL" id="SAK77860.1"/>
    </source>
</evidence>
<dbReference type="EMBL" id="FCOE02000017">
    <property type="protein sequence ID" value="SAK77860.1"/>
    <property type="molecule type" value="Genomic_DNA"/>
</dbReference>
<sequence length="195" mass="20627">MKRMSLVVLSCLAISASAWSAGPETDVSVVRDANGATVQGVAKVTATIVGIDPATRTVTLKTAAGKVIELEVTNEARNFDQLALGDVVTAQYRQSLTLSLVGKKTEASRSEKDTSERAPRGAKPGGELGREVTIIADVVGIDRHAKTVTLRGPHGQTVDLLVEDPERLKHMKKGDQVKAVYTEALAIAVEPATTK</sequence>
<protein>
    <recommendedName>
        <fullName evidence="5">DUF5666 domain-containing protein</fullName>
    </recommendedName>
</protein>
<gene>
    <name evidence="3" type="ORF">AWB80_04678</name>
</gene>
<feature type="region of interest" description="Disordered" evidence="1">
    <location>
        <begin position="103"/>
        <end position="127"/>
    </location>
</feature>
<organism evidence="3 4">
    <name type="scientific">Caballeronia pedi</name>
    <dbReference type="NCBI Taxonomy" id="1777141"/>
    <lineage>
        <taxon>Bacteria</taxon>
        <taxon>Pseudomonadati</taxon>
        <taxon>Pseudomonadota</taxon>
        <taxon>Betaproteobacteria</taxon>
        <taxon>Burkholderiales</taxon>
        <taxon>Burkholderiaceae</taxon>
        <taxon>Caballeronia</taxon>
    </lineage>
</organism>
<dbReference type="STRING" id="1777141.AWB80_04678"/>
<feature type="compositionally biased region" description="Basic and acidic residues" evidence="1">
    <location>
        <begin position="103"/>
        <end position="119"/>
    </location>
</feature>
<comment type="caution">
    <text evidence="3">The sequence shown here is derived from an EMBL/GenBank/DDBJ whole genome shotgun (WGS) entry which is preliminary data.</text>
</comment>
<keyword evidence="2" id="KW-0732">Signal</keyword>
<keyword evidence="4" id="KW-1185">Reference proteome</keyword>
<name>A0A158C6E5_9BURK</name>
<accession>A0A158C6E5</accession>
<dbReference type="Proteomes" id="UP000054911">
    <property type="component" value="Unassembled WGS sequence"/>
</dbReference>
<dbReference type="RefSeq" id="WP_061177069.1">
    <property type="nucleotide sequence ID" value="NZ_FCOE02000017.1"/>
</dbReference>
<evidence type="ECO:0000313" key="4">
    <source>
        <dbReference type="Proteomes" id="UP000054911"/>
    </source>
</evidence>
<evidence type="ECO:0000256" key="2">
    <source>
        <dbReference type="SAM" id="SignalP"/>
    </source>
</evidence>
<evidence type="ECO:0008006" key="5">
    <source>
        <dbReference type="Google" id="ProtNLM"/>
    </source>
</evidence>
<feature type="chain" id="PRO_5007622679" description="DUF5666 domain-containing protein" evidence="2">
    <location>
        <begin position="21"/>
        <end position="195"/>
    </location>
</feature>
<reference evidence="3" key="1">
    <citation type="submission" date="2016-01" db="EMBL/GenBank/DDBJ databases">
        <authorList>
            <person name="Peeters C."/>
        </authorList>
    </citation>
    <scope>NUCLEOTIDE SEQUENCE [LARGE SCALE GENOMIC DNA]</scope>
    <source>
        <strain evidence="3">LMG 29323</strain>
    </source>
</reference>
<dbReference type="AlphaFoldDB" id="A0A158C6E5"/>
<feature type="signal peptide" evidence="2">
    <location>
        <begin position="1"/>
        <end position="20"/>
    </location>
</feature>
<proteinExistence type="predicted"/>
<dbReference type="OrthoDB" id="8684916at2"/>